<dbReference type="InterPro" id="IPR036426">
    <property type="entry name" value="Bulb-type_lectin_dom_sf"/>
</dbReference>
<evidence type="ECO:0000256" key="2">
    <source>
        <dbReference type="ARBA" id="ARBA00023157"/>
    </source>
</evidence>
<dbReference type="InterPro" id="IPR001480">
    <property type="entry name" value="Bulb-type_lectin_dom"/>
</dbReference>
<evidence type="ECO:0000256" key="1">
    <source>
        <dbReference type="ARBA" id="ARBA00022729"/>
    </source>
</evidence>
<evidence type="ECO:0000313" key="5">
    <source>
        <dbReference type="EMBL" id="KAH7568726.1"/>
    </source>
</evidence>
<dbReference type="Pfam" id="PF01453">
    <property type="entry name" value="B_lectin"/>
    <property type="match status" value="1"/>
</dbReference>
<keyword evidence="6" id="KW-1185">Reference proteome</keyword>
<dbReference type="PROSITE" id="PS50927">
    <property type="entry name" value="BULB_LECTIN"/>
    <property type="match status" value="1"/>
</dbReference>
<name>A0ABQ8HWM8_9ROSI</name>
<dbReference type="Gene3D" id="2.90.10.10">
    <property type="entry name" value="Bulb-type lectin domain"/>
    <property type="match status" value="1"/>
</dbReference>
<gene>
    <name evidence="5" type="ORF">JRO89_XS06G0037600</name>
</gene>
<reference evidence="5 6" key="1">
    <citation type="submission" date="2021-02" db="EMBL/GenBank/DDBJ databases">
        <title>Plant Genome Project.</title>
        <authorList>
            <person name="Zhang R.-G."/>
        </authorList>
    </citation>
    <scope>NUCLEOTIDE SEQUENCE [LARGE SCALE GENOMIC DNA]</scope>
    <source>
        <tissue evidence="5">Leaves</tissue>
    </source>
</reference>
<comment type="caution">
    <text evidence="5">The sequence shown here is derived from an EMBL/GenBank/DDBJ whole genome shotgun (WGS) entry which is preliminary data.</text>
</comment>
<dbReference type="Proteomes" id="UP000827721">
    <property type="component" value="Unassembled WGS sequence"/>
</dbReference>
<dbReference type="EMBL" id="JAFEMO010000006">
    <property type="protein sequence ID" value="KAH7568726.1"/>
    <property type="molecule type" value="Genomic_DNA"/>
</dbReference>
<evidence type="ECO:0000259" key="4">
    <source>
        <dbReference type="PROSITE" id="PS50927"/>
    </source>
</evidence>
<organism evidence="5 6">
    <name type="scientific">Xanthoceras sorbifolium</name>
    <dbReference type="NCBI Taxonomy" id="99658"/>
    <lineage>
        <taxon>Eukaryota</taxon>
        <taxon>Viridiplantae</taxon>
        <taxon>Streptophyta</taxon>
        <taxon>Embryophyta</taxon>
        <taxon>Tracheophyta</taxon>
        <taxon>Spermatophyta</taxon>
        <taxon>Magnoliopsida</taxon>
        <taxon>eudicotyledons</taxon>
        <taxon>Gunneridae</taxon>
        <taxon>Pentapetalae</taxon>
        <taxon>rosids</taxon>
        <taxon>malvids</taxon>
        <taxon>Sapindales</taxon>
        <taxon>Sapindaceae</taxon>
        <taxon>Xanthoceroideae</taxon>
        <taxon>Xanthoceras</taxon>
    </lineage>
</organism>
<protein>
    <recommendedName>
        <fullName evidence="4">Bulb-type lectin domain-containing protein</fullName>
    </recommendedName>
</protein>
<sequence>MMIITSAQLSTSWTNNNFSAVNITKSSENSQLIMRIILLNVPSGSGGGFACGFLSSLSTGNSFLAAASVRIRKDFLTEYVCRSDVEVIWLANRNKPIHENATLELHTKGDLILRDIDGTLVWSTNTSHMSVVGLQMLKNGNLKLMAGQELVARASSTDWNEGSYYLSVTSAVYVVVGMAVPDFMDIVYLMTLS</sequence>
<evidence type="ECO:0000256" key="3">
    <source>
        <dbReference type="ARBA" id="ARBA00023180"/>
    </source>
</evidence>
<keyword evidence="3" id="KW-0325">Glycoprotein</keyword>
<dbReference type="SUPFAM" id="SSF51110">
    <property type="entry name" value="alpha-D-mannose-specific plant lectins"/>
    <property type="match status" value="1"/>
</dbReference>
<proteinExistence type="predicted"/>
<accession>A0ABQ8HWM8</accession>
<dbReference type="SMART" id="SM00108">
    <property type="entry name" value="B_lectin"/>
    <property type="match status" value="1"/>
</dbReference>
<keyword evidence="1" id="KW-0732">Signal</keyword>
<feature type="domain" description="Bulb-type lectin" evidence="4">
    <location>
        <begin position="24"/>
        <end position="157"/>
    </location>
</feature>
<keyword evidence="2" id="KW-1015">Disulfide bond</keyword>
<evidence type="ECO:0000313" key="6">
    <source>
        <dbReference type="Proteomes" id="UP000827721"/>
    </source>
</evidence>